<dbReference type="CDD" id="cd20625">
    <property type="entry name" value="CYP164-like"/>
    <property type="match status" value="1"/>
</dbReference>
<evidence type="ECO:0000256" key="8">
    <source>
        <dbReference type="RuleBase" id="RU000461"/>
    </source>
</evidence>
<dbReference type="PANTHER" id="PTHR46696:SF4">
    <property type="entry name" value="BIOTIN BIOSYNTHESIS CYTOCHROME P450"/>
    <property type="match status" value="1"/>
</dbReference>
<gene>
    <name evidence="9" type="ORF">BJ987_002293</name>
</gene>
<evidence type="ECO:0000313" key="9">
    <source>
        <dbReference type="EMBL" id="MBP2189392.1"/>
    </source>
</evidence>
<keyword evidence="5 8" id="KW-0560">Oxidoreductase</keyword>
<dbReference type="PRINTS" id="PR00359">
    <property type="entry name" value="BP450"/>
</dbReference>
<dbReference type="InterPro" id="IPR002397">
    <property type="entry name" value="Cyt_P450_B"/>
</dbReference>
<keyword evidence="7 8" id="KW-0503">Monooxygenase</keyword>
<dbReference type="PANTHER" id="PTHR46696">
    <property type="entry name" value="P450, PUTATIVE (EUROFUNG)-RELATED"/>
    <property type="match status" value="1"/>
</dbReference>
<name>A0ABS4QCH3_9NOCA</name>
<dbReference type="PROSITE" id="PS00086">
    <property type="entry name" value="CYTOCHROME_P450"/>
    <property type="match status" value="1"/>
</dbReference>
<sequence length="420" mass="45860">MLRFAVRKHARAGDPFARLLGGAGRPADPFGLIDGLRAQGRVVHTPLAKVTVDHELARIVVRDNRFGKVPAGSVDSKAAALMALLADRLPLPANPVEPPSMLVIDPPEHARMRRPVTSAFTPRATARLRERVESVTTELLDAFPAEGSADLIEAFAAQVPSAIITDILGFPQQDRAMFLEWGGHIAPLFDIGLDWPRFRRAFASQDRMDTYLDAHLARLRREPGEDILSSLVTSGELDDRELKATAGLLMAAGFETTVNLIGNCVVRLLENPGQLARLRAEPGLWPNAIEESLRLDAPVQNTARLALVPLELGGVALRENTLVVVSLAGANRDPAVFEDPHRFDVARENAREHLSFSSGVHVCLGASLARMEATHAVRALFDRFPDLRLDGEPRHRDTLTLHGYERLPVQLGRAAETAVS</sequence>
<evidence type="ECO:0000256" key="6">
    <source>
        <dbReference type="ARBA" id="ARBA00023004"/>
    </source>
</evidence>
<comment type="similarity">
    <text evidence="2 8">Belongs to the cytochrome P450 family.</text>
</comment>
<comment type="cofactor">
    <cofactor evidence="1">
        <name>heme</name>
        <dbReference type="ChEBI" id="CHEBI:30413"/>
    </cofactor>
</comment>
<proteinExistence type="inferred from homology"/>
<evidence type="ECO:0000256" key="5">
    <source>
        <dbReference type="ARBA" id="ARBA00023002"/>
    </source>
</evidence>
<evidence type="ECO:0000256" key="3">
    <source>
        <dbReference type="ARBA" id="ARBA00022617"/>
    </source>
</evidence>
<evidence type="ECO:0000256" key="4">
    <source>
        <dbReference type="ARBA" id="ARBA00022723"/>
    </source>
</evidence>
<reference evidence="9 10" key="1">
    <citation type="submission" date="2021-03" db="EMBL/GenBank/DDBJ databases">
        <title>Sequencing the genomes of 1000 actinobacteria strains.</title>
        <authorList>
            <person name="Klenk H.-P."/>
        </authorList>
    </citation>
    <scope>NUCLEOTIDE SEQUENCE [LARGE SCALE GENOMIC DNA]</scope>
    <source>
        <strain evidence="9 10">DSM 45516</strain>
    </source>
</reference>
<dbReference type="SUPFAM" id="SSF48264">
    <property type="entry name" value="Cytochrome P450"/>
    <property type="match status" value="1"/>
</dbReference>
<dbReference type="InterPro" id="IPR036396">
    <property type="entry name" value="Cyt_P450_sf"/>
</dbReference>
<evidence type="ECO:0000256" key="2">
    <source>
        <dbReference type="ARBA" id="ARBA00010617"/>
    </source>
</evidence>
<dbReference type="InterPro" id="IPR017972">
    <property type="entry name" value="Cyt_P450_CS"/>
</dbReference>
<organism evidence="9 10">
    <name type="scientific">Nocardia goodfellowii</name>
    <dbReference type="NCBI Taxonomy" id="882446"/>
    <lineage>
        <taxon>Bacteria</taxon>
        <taxon>Bacillati</taxon>
        <taxon>Actinomycetota</taxon>
        <taxon>Actinomycetes</taxon>
        <taxon>Mycobacteriales</taxon>
        <taxon>Nocardiaceae</taxon>
        <taxon>Nocardia</taxon>
    </lineage>
</organism>
<dbReference type="Proteomes" id="UP001519325">
    <property type="component" value="Unassembled WGS sequence"/>
</dbReference>
<accession>A0ABS4QCH3</accession>
<keyword evidence="3 8" id="KW-0349">Heme</keyword>
<evidence type="ECO:0000313" key="10">
    <source>
        <dbReference type="Proteomes" id="UP001519325"/>
    </source>
</evidence>
<dbReference type="RefSeq" id="WP_245365908.1">
    <property type="nucleotide sequence ID" value="NZ_JAGGMR010000001.1"/>
</dbReference>
<dbReference type="InterPro" id="IPR001128">
    <property type="entry name" value="Cyt_P450"/>
</dbReference>
<keyword evidence="10" id="KW-1185">Reference proteome</keyword>
<evidence type="ECO:0000256" key="7">
    <source>
        <dbReference type="ARBA" id="ARBA00023033"/>
    </source>
</evidence>
<evidence type="ECO:0000256" key="1">
    <source>
        <dbReference type="ARBA" id="ARBA00001971"/>
    </source>
</evidence>
<protein>
    <submittedName>
        <fullName evidence="9">Cytochrome P450</fullName>
    </submittedName>
</protein>
<comment type="caution">
    <text evidence="9">The sequence shown here is derived from an EMBL/GenBank/DDBJ whole genome shotgun (WGS) entry which is preliminary data.</text>
</comment>
<keyword evidence="4 8" id="KW-0479">Metal-binding</keyword>
<keyword evidence="6 8" id="KW-0408">Iron</keyword>
<dbReference type="EMBL" id="JAGGMR010000001">
    <property type="protein sequence ID" value="MBP2189392.1"/>
    <property type="molecule type" value="Genomic_DNA"/>
</dbReference>
<dbReference type="Pfam" id="PF00067">
    <property type="entry name" value="p450"/>
    <property type="match status" value="2"/>
</dbReference>
<dbReference type="Gene3D" id="1.10.630.10">
    <property type="entry name" value="Cytochrome P450"/>
    <property type="match status" value="1"/>
</dbReference>